<dbReference type="KEGG" id="spap:H3Z74_17775"/>
<evidence type="ECO:0000313" key="6">
    <source>
        <dbReference type="Proteomes" id="UP000516148"/>
    </source>
</evidence>
<feature type="domain" description="Polysaccharide export protein N-terminal" evidence="3">
    <location>
        <begin position="62"/>
        <end position="128"/>
    </location>
</feature>
<dbReference type="GO" id="GO:0015159">
    <property type="term" value="F:polysaccharide transmembrane transporter activity"/>
    <property type="evidence" value="ECO:0007669"/>
    <property type="project" value="InterPro"/>
</dbReference>
<gene>
    <name evidence="5" type="ORF">H3Z74_17775</name>
</gene>
<dbReference type="Pfam" id="PF10531">
    <property type="entry name" value="SLBB"/>
    <property type="match status" value="1"/>
</dbReference>
<protein>
    <submittedName>
        <fullName evidence="5">SLBB domain-containing protein</fullName>
    </submittedName>
</protein>
<feature type="chain" id="PRO_5029018750" evidence="2">
    <location>
        <begin position="21"/>
        <end position="252"/>
    </location>
</feature>
<accession>A0A7H0LFX7</accession>
<evidence type="ECO:0000256" key="2">
    <source>
        <dbReference type="SAM" id="SignalP"/>
    </source>
</evidence>
<dbReference type="RefSeq" id="WP_187760908.1">
    <property type="nucleotide sequence ID" value="NZ_CP061038.1"/>
</dbReference>
<reference evidence="5 6" key="1">
    <citation type="submission" date="2020-09" db="EMBL/GenBank/DDBJ databases">
        <title>Sphingomonas sp., a new species isolated from pork steak.</title>
        <authorList>
            <person name="Heidler von Heilborn D."/>
        </authorList>
    </citation>
    <scope>NUCLEOTIDE SEQUENCE [LARGE SCALE GENOMIC DNA]</scope>
    <source>
        <strain evidence="6">S8-3T</strain>
    </source>
</reference>
<dbReference type="PANTHER" id="PTHR33619:SF3">
    <property type="entry name" value="POLYSACCHARIDE EXPORT PROTEIN GFCE-RELATED"/>
    <property type="match status" value="1"/>
</dbReference>
<organism evidence="5 6">
    <name type="scientific">Sphingomonas alpina</name>
    <dbReference type="NCBI Taxonomy" id="653931"/>
    <lineage>
        <taxon>Bacteria</taxon>
        <taxon>Pseudomonadati</taxon>
        <taxon>Pseudomonadota</taxon>
        <taxon>Alphaproteobacteria</taxon>
        <taxon>Sphingomonadales</taxon>
        <taxon>Sphingomonadaceae</taxon>
        <taxon>Sphingomonas</taxon>
    </lineage>
</organism>
<dbReference type="PANTHER" id="PTHR33619">
    <property type="entry name" value="POLYSACCHARIDE EXPORT PROTEIN GFCE-RELATED"/>
    <property type="match status" value="1"/>
</dbReference>
<dbReference type="EMBL" id="CP061038">
    <property type="protein sequence ID" value="QNQ08580.1"/>
    <property type="molecule type" value="Genomic_DNA"/>
</dbReference>
<feature type="domain" description="Soluble ligand binding" evidence="4">
    <location>
        <begin position="140"/>
        <end position="183"/>
    </location>
</feature>
<evidence type="ECO:0000313" key="5">
    <source>
        <dbReference type="EMBL" id="QNQ08580.1"/>
    </source>
</evidence>
<dbReference type="AlphaFoldDB" id="A0A7H0LFX7"/>
<dbReference type="InterPro" id="IPR049712">
    <property type="entry name" value="Poly_export"/>
</dbReference>
<evidence type="ECO:0000259" key="3">
    <source>
        <dbReference type="Pfam" id="PF02563"/>
    </source>
</evidence>
<name>A0A7H0LFX7_9SPHN</name>
<evidence type="ECO:0000259" key="4">
    <source>
        <dbReference type="Pfam" id="PF10531"/>
    </source>
</evidence>
<dbReference type="PROSITE" id="PS51257">
    <property type="entry name" value="PROKAR_LIPOPROTEIN"/>
    <property type="match status" value="1"/>
</dbReference>
<dbReference type="Proteomes" id="UP000516148">
    <property type="component" value="Chromosome"/>
</dbReference>
<dbReference type="Gene3D" id="3.30.1950.10">
    <property type="entry name" value="wza like domain"/>
    <property type="match status" value="1"/>
</dbReference>
<dbReference type="Pfam" id="PF02563">
    <property type="entry name" value="Poly_export"/>
    <property type="match status" value="1"/>
</dbReference>
<keyword evidence="6" id="KW-1185">Reference proteome</keyword>
<keyword evidence="1 2" id="KW-0732">Signal</keyword>
<feature type="signal peptide" evidence="2">
    <location>
        <begin position="1"/>
        <end position="20"/>
    </location>
</feature>
<dbReference type="InterPro" id="IPR019554">
    <property type="entry name" value="Soluble_ligand-bd"/>
</dbReference>
<dbReference type="InterPro" id="IPR003715">
    <property type="entry name" value="Poly_export_N"/>
</dbReference>
<dbReference type="Gene3D" id="3.10.560.10">
    <property type="entry name" value="Outer membrane lipoprotein wza domain like"/>
    <property type="match status" value="1"/>
</dbReference>
<sequence length="252" mass="27252">MRTLPALRLVIASSALGVLASCAPALNYAPAPSIAMERPSLDLAREVSAKLEDHFALNGDFHPNDLIRLSFPYAPVLTSDQRVQLSGLISPPLLAPIQTKGLTVSQLQARLTTLYRPKLKEPSVAISVLEYNRPPPQPEIFVLGEVAKPGNYPYREGISLYEGLARSGGGNRDADLSRVVLLQPVDDHMVARMVDLRAVLTGDATSLGYLSPFSILIVPPTKIARDVDRARQIRQIIGFNGITVGSAVTLIQ</sequence>
<evidence type="ECO:0000256" key="1">
    <source>
        <dbReference type="ARBA" id="ARBA00022729"/>
    </source>
</evidence>
<proteinExistence type="predicted"/>